<feature type="transmembrane region" description="Helical" evidence="2">
    <location>
        <begin position="109"/>
        <end position="126"/>
    </location>
</feature>
<evidence type="ECO:0000256" key="2">
    <source>
        <dbReference type="SAM" id="Phobius"/>
    </source>
</evidence>
<reference evidence="4 5" key="1">
    <citation type="submission" date="2021-08" db="EMBL/GenBank/DDBJ databases">
        <title>The highly contiguous genome resource for Trichoderma semiorbis FJ059, a fungal antagonistic to plant pathogens.</title>
        <authorList>
            <person name="Liu T."/>
        </authorList>
    </citation>
    <scope>NUCLEOTIDE SEQUENCE [LARGE SCALE GENOMIC DNA]</scope>
    <source>
        <strain evidence="4 5">FJ059</strain>
    </source>
</reference>
<feature type="transmembrane region" description="Helical" evidence="2">
    <location>
        <begin position="295"/>
        <end position="316"/>
    </location>
</feature>
<keyword evidence="3" id="KW-0732">Signal</keyword>
<sequence>MLSLRFSLFLAFVTAAAAAFIPRLRQNDVQNATSTGDAAGSQCGFEGNSDLYGLGIRLGIYFQWLSAQLCRLLYKEYVVDLDRAYMIFLAAVFIALLVLTGDADSTYDVEVLILMYILICGPFNFISGQLGEYRSIALVNVEFIVVWPATVYSCWFWFVGRESSFLQQPADCGTYGFVFKQVSLRSHSTISFFRAVSVLLAVILAFFHGFWFYLVPLKRWRKDRETNKPVLESIMSWWGPSRMEGRDGGPTDRDDLTKTALSKIYSAFCLVFPILGIELTLKWNSVTGVYTIRSIGQLIPSVTGLAGLVQVIYGILRYKISTGLSVSSSDTPLEALAKTPKEAVEPESKQLSSVQNRELERRGEDITAA</sequence>
<feature type="compositionally biased region" description="Basic and acidic residues" evidence="1">
    <location>
        <begin position="339"/>
        <end position="348"/>
    </location>
</feature>
<keyword evidence="2" id="KW-0812">Transmembrane</keyword>
<comment type="caution">
    <text evidence="4">The sequence shown here is derived from an EMBL/GenBank/DDBJ whole genome shotgun (WGS) entry which is preliminary data.</text>
</comment>
<dbReference type="Proteomes" id="UP000826573">
    <property type="component" value="Unassembled WGS sequence"/>
</dbReference>
<feature type="region of interest" description="Disordered" evidence="1">
    <location>
        <begin position="337"/>
        <end position="369"/>
    </location>
</feature>
<proteinExistence type="predicted"/>
<keyword evidence="2" id="KW-0472">Membrane</keyword>
<feature type="compositionally biased region" description="Basic and acidic residues" evidence="1">
    <location>
        <begin position="357"/>
        <end position="369"/>
    </location>
</feature>
<keyword evidence="5" id="KW-1185">Reference proteome</keyword>
<dbReference type="EMBL" id="JAIMJC010000001">
    <property type="protein sequence ID" value="KAH0531252.1"/>
    <property type="molecule type" value="Genomic_DNA"/>
</dbReference>
<dbReference type="AlphaFoldDB" id="A0A9P8HUM0"/>
<gene>
    <name evidence="4" type="ORF">TsFJ059_000109</name>
</gene>
<protein>
    <submittedName>
        <fullName evidence="4">Uncharacterized protein</fullName>
    </submittedName>
</protein>
<keyword evidence="2" id="KW-1133">Transmembrane helix</keyword>
<organism evidence="4 5">
    <name type="scientific">Trichoderma semiorbis</name>
    <dbReference type="NCBI Taxonomy" id="1491008"/>
    <lineage>
        <taxon>Eukaryota</taxon>
        <taxon>Fungi</taxon>
        <taxon>Dikarya</taxon>
        <taxon>Ascomycota</taxon>
        <taxon>Pezizomycotina</taxon>
        <taxon>Sordariomycetes</taxon>
        <taxon>Hypocreomycetidae</taxon>
        <taxon>Hypocreales</taxon>
        <taxon>Hypocreaceae</taxon>
        <taxon>Trichoderma</taxon>
    </lineage>
</organism>
<accession>A0A9P8HUM0</accession>
<feature type="signal peptide" evidence="3">
    <location>
        <begin position="1"/>
        <end position="18"/>
    </location>
</feature>
<feature type="transmembrane region" description="Helical" evidence="2">
    <location>
        <begin position="138"/>
        <end position="158"/>
    </location>
</feature>
<feature type="chain" id="PRO_5040107145" evidence="3">
    <location>
        <begin position="19"/>
        <end position="369"/>
    </location>
</feature>
<feature type="transmembrane region" description="Helical" evidence="2">
    <location>
        <begin position="192"/>
        <end position="214"/>
    </location>
</feature>
<name>A0A9P8HUM0_9HYPO</name>
<evidence type="ECO:0000256" key="1">
    <source>
        <dbReference type="SAM" id="MobiDB-lite"/>
    </source>
</evidence>
<evidence type="ECO:0000256" key="3">
    <source>
        <dbReference type="SAM" id="SignalP"/>
    </source>
</evidence>
<evidence type="ECO:0000313" key="4">
    <source>
        <dbReference type="EMBL" id="KAH0531252.1"/>
    </source>
</evidence>
<feature type="transmembrane region" description="Helical" evidence="2">
    <location>
        <begin position="86"/>
        <end position="103"/>
    </location>
</feature>
<evidence type="ECO:0000313" key="5">
    <source>
        <dbReference type="Proteomes" id="UP000826573"/>
    </source>
</evidence>
<feature type="transmembrane region" description="Helical" evidence="2">
    <location>
        <begin position="264"/>
        <end position="283"/>
    </location>
</feature>